<evidence type="ECO:0000313" key="5">
    <source>
        <dbReference type="Proteomes" id="UP000468828"/>
    </source>
</evidence>
<dbReference type="Proteomes" id="UP000471152">
    <property type="component" value="Unassembled WGS sequence"/>
</dbReference>
<accession>A0A6P0EY01</accession>
<keyword evidence="1" id="KW-0378">Hydrolase</keyword>
<organism evidence="3 5">
    <name type="scientific">Modestobacter muralis</name>
    <dbReference type="NCBI Taxonomy" id="1608614"/>
    <lineage>
        <taxon>Bacteria</taxon>
        <taxon>Bacillati</taxon>
        <taxon>Actinomycetota</taxon>
        <taxon>Actinomycetes</taxon>
        <taxon>Geodermatophilales</taxon>
        <taxon>Geodermatophilaceae</taxon>
        <taxon>Modestobacter</taxon>
    </lineage>
</organism>
<dbReference type="NCBIfam" id="NF033748">
    <property type="entry name" value="class_F_sortase"/>
    <property type="match status" value="1"/>
</dbReference>
<evidence type="ECO:0000313" key="3">
    <source>
        <dbReference type="EMBL" id="NEK95469.1"/>
    </source>
</evidence>
<evidence type="ECO:0000256" key="2">
    <source>
        <dbReference type="SAM" id="MobiDB-lite"/>
    </source>
</evidence>
<dbReference type="Proteomes" id="UP000468828">
    <property type="component" value="Unassembled WGS sequence"/>
</dbReference>
<sequence length="222" mass="22397">MSVVAVLLVVGGLLALITGFSAQVEPPPPPPPASAVAPAAIPGRSEPAGAPADPTGPSSPTASAVVPALPGSVPTRLDIPAIGVASDLLQLGLNPDDTVEVPPLSKDSPAGWYQYSVAPGEVGPAVVLGHVDSAEYGPGVFFELGALLPGDSVSVTRADGVTAVFRVDRVASYPKAAFPTDEVYGDTARPELRLITCGGTFDSDSRSYLDNVIVFASFVGPA</sequence>
<dbReference type="InterPro" id="IPR042001">
    <property type="entry name" value="Sortase_F"/>
</dbReference>
<name>A0A6P0EY01_9ACTN</name>
<feature type="region of interest" description="Disordered" evidence="2">
    <location>
        <begin position="24"/>
        <end position="64"/>
    </location>
</feature>
<dbReference type="CDD" id="cd05829">
    <property type="entry name" value="Sortase_F"/>
    <property type="match status" value="1"/>
</dbReference>
<dbReference type="AlphaFoldDB" id="A0A6P0EY01"/>
<dbReference type="SUPFAM" id="SSF63817">
    <property type="entry name" value="Sortase"/>
    <property type="match status" value="1"/>
</dbReference>
<gene>
    <name evidence="4" type="ORF">G3R41_15685</name>
    <name evidence="3" type="ORF">GCU67_15035</name>
</gene>
<reference evidence="3 5" key="1">
    <citation type="submission" date="2020-01" db="EMBL/GenBank/DDBJ databases">
        <title>the WGS Modestobacter muralis CPCC 204518.</title>
        <authorList>
            <person name="Jiang Z."/>
        </authorList>
    </citation>
    <scope>NUCLEOTIDE SEQUENCE [LARGE SCALE GENOMIC DNA]</scope>
    <source>
        <strain evidence="3 5">DSM 100205</strain>
    </source>
</reference>
<dbReference type="InterPro" id="IPR005754">
    <property type="entry name" value="Sortase"/>
</dbReference>
<proteinExistence type="predicted"/>
<reference evidence="4 6" key="2">
    <citation type="submission" date="2020-02" db="EMBL/GenBank/DDBJ databases">
        <title>The WGS of Modestobacter muralis DSM 100205.</title>
        <authorList>
            <person name="Jiang Z."/>
        </authorList>
    </citation>
    <scope>NUCLEOTIDE SEQUENCE [LARGE SCALE GENOMIC DNA]</scope>
    <source>
        <strain evidence="4 6">DSM 100205</strain>
    </source>
</reference>
<comment type="caution">
    <text evidence="3">The sequence shown here is derived from an EMBL/GenBank/DDBJ whole genome shotgun (WGS) entry which is preliminary data.</text>
</comment>
<evidence type="ECO:0000313" key="6">
    <source>
        <dbReference type="Proteomes" id="UP000471152"/>
    </source>
</evidence>
<dbReference type="EMBL" id="JAAGWB010000043">
    <property type="protein sequence ID" value="NEN52357.1"/>
    <property type="molecule type" value="Genomic_DNA"/>
</dbReference>
<evidence type="ECO:0000313" key="4">
    <source>
        <dbReference type="EMBL" id="NEN52357.1"/>
    </source>
</evidence>
<dbReference type="Gene3D" id="2.40.260.10">
    <property type="entry name" value="Sortase"/>
    <property type="match status" value="1"/>
</dbReference>
<dbReference type="Pfam" id="PF04203">
    <property type="entry name" value="Sortase"/>
    <property type="match status" value="1"/>
</dbReference>
<keyword evidence="5" id="KW-1185">Reference proteome</keyword>
<dbReference type="EMBL" id="JAAGWH010000041">
    <property type="protein sequence ID" value="NEK95469.1"/>
    <property type="molecule type" value="Genomic_DNA"/>
</dbReference>
<dbReference type="GO" id="GO:0016787">
    <property type="term" value="F:hydrolase activity"/>
    <property type="evidence" value="ECO:0007669"/>
    <property type="project" value="UniProtKB-KW"/>
</dbReference>
<dbReference type="InterPro" id="IPR023365">
    <property type="entry name" value="Sortase_dom-sf"/>
</dbReference>
<evidence type="ECO:0000256" key="1">
    <source>
        <dbReference type="ARBA" id="ARBA00022801"/>
    </source>
</evidence>
<protein>
    <submittedName>
        <fullName evidence="3">Class F sortase</fullName>
    </submittedName>
</protein>